<sequence length="154" mass="16747">MARTGKVPAKRATGQRGPGTGFEQMTVKDIVNTRAKPARVEMKGDKVAALLVKEGCAVPVVDKARRLVGIVSEHDLLSALDAGRAWKAQQADELMSANPYSVRPETTLPTLVHVLTESDLLSAPVVNEANRFLGVVTRRDVLRVALRSAVKRRR</sequence>
<feature type="region of interest" description="Disordered" evidence="3">
    <location>
        <begin position="1"/>
        <end position="22"/>
    </location>
</feature>
<dbReference type="EMBL" id="CAJNBJ010000016">
    <property type="protein sequence ID" value="CAE6758312.1"/>
    <property type="molecule type" value="Genomic_DNA"/>
</dbReference>
<keyword evidence="1 2" id="KW-0129">CBS domain</keyword>
<dbReference type="PANTHER" id="PTHR43080:SF2">
    <property type="entry name" value="CBS DOMAIN-CONTAINING PROTEIN"/>
    <property type="match status" value="1"/>
</dbReference>
<keyword evidence="6" id="KW-1185">Reference proteome</keyword>
<dbReference type="InterPro" id="IPR051257">
    <property type="entry name" value="Diverse_CBS-Domain"/>
</dbReference>
<dbReference type="Pfam" id="PF00571">
    <property type="entry name" value="CBS"/>
    <property type="match status" value="2"/>
</dbReference>
<proteinExistence type="predicted"/>
<dbReference type="Proteomes" id="UP000675880">
    <property type="component" value="Unassembled WGS sequence"/>
</dbReference>
<accession>A0ABM8RKP4</accession>
<dbReference type="Gene3D" id="3.10.580.10">
    <property type="entry name" value="CBS-domain"/>
    <property type="match status" value="1"/>
</dbReference>
<protein>
    <recommendedName>
        <fullName evidence="4">CBS domain-containing protein</fullName>
    </recommendedName>
</protein>
<comment type="caution">
    <text evidence="5">The sequence shown here is derived from an EMBL/GenBank/DDBJ whole genome shotgun (WGS) entry which is preliminary data.</text>
</comment>
<dbReference type="PANTHER" id="PTHR43080">
    <property type="entry name" value="CBS DOMAIN-CONTAINING PROTEIN CBSX3, MITOCHONDRIAL"/>
    <property type="match status" value="1"/>
</dbReference>
<evidence type="ECO:0000259" key="4">
    <source>
        <dbReference type="PROSITE" id="PS51371"/>
    </source>
</evidence>
<dbReference type="SMART" id="SM00116">
    <property type="entry name" value="CBS"/>
    <property type="match status" value="2"/>
</dbReference>
<organism evidence="5 6">
    <name type="scientific">Nitrospira defluvii</name>
    <dbReference type="NCBI Taxonomy" id="330214"/>
    <lineage>
        <taxon>Bacteria</taxon>
        <taxon>Pseudomonadati</taxon>
        <taxon>Nitrospirota</taxon>
        <taxon>Nitrospiria</taxon>
        <taxon>Nitrospirales</taxon>
        <taxon>Nitrospiraceae</taxon>
        <taxon>Nitrospira</taxon>
    </lineage>
</organism>
<dbReference type="CDD" id="cd02205">
    <property type="entry name" value="CBS_pair_SF"/>
    <property type="match status" value="1"/>
</dbReference>
<evidence type="ECO:0000313" key="5">
    <source>
        <dbReference type="EMBL" id="CAE6758312.1"/>
    </source>
</evidence>
<dbReference type="InterPro" id="IPR000644">
    <property type="entry name" value="CBS_dom"/>
</dbReference>
<evidence type="ECO:0000313" key="6">
    <source>
        <dbReference type="Proteomes" id="UP000675880"/>
    </source>
</evidence>
<dbReference type="RefSeq" id="WP_213042669.1">
    <property type="nucleotide sequence ID" value="NZ_CAJNBJ010000016.1"/>
</dbReference>
<name>A0ABM8RKP4_9BACT</name>
<feature type="domain" description="CBS" evidence="4">
    <location>
        <begin position="95"/>
        <end position="152"/>
    </location>
</feature>
<dbReference type="InterPro" id="IPR046342">
    <property type="entry name" value="CBS_dom_sf"/>
</dbReference>
<gene>
    <name evidence="5" type="ORF">NSPZN2_30515</name>
</gene>
<dbReference type="PROSITE" id="PS51371">
    <property type="entry name" value="CBS"/>
    <property type="match status" value="1"/>
</dbReference>
<reference evidence="5 6" key="1">
    <citation type="submission" date="2021-02" db="EMBL/GenBank/DDBJ databases">
        <authorList>
            <person name="Han P."/>
        </authorList>
    </citation>
    <scope>NUCLEOTIDE SEQUENCE [LARGE SCALE GENOMIC DNA]</scope>
    <source>
        <strain evidence="5">Candidatus Nitrospira sp. ZN2</strain>
    </source>
</reference>
<evidence type="ECO:0000256" key="3">
    <source>
        <dbReference type="SAM" id="MobiDB-lite"/>
    </source>
</evidence>
<evidence type="ECO:0000256" key="2">
    <source>
        <dbReference type="PROSITE-ProRule" id="PRU00703"/>
    </source>
</evidence>
<dbReference type="SUPFAM" id="SSF54631">
    <property type="entry name" value="CBS-domain pair"/>
    <property type="match status" value="1"/>
</dbReference>
<evidence type="ECO:0000256" key="1">
    <source>
        <dbReference type="ARBA" id="ARBA00023122"/>
    </source>
</evidence>